<dbReference type="SUPFAM" id="SSF49265">
    <property type="entry name" value="Fibronectin type III"/>
    <property type="match status" value="1"/>
</dbReference>
<gene>
    <name evidence="11" type="ORF">IV74_GL000523</name>
</gene>
<dbReference type="Pfam" id="PF02839">
    <property type="entry name" value="CBM_5_12"/>
    <property type="match status" value="1"/>
</dbReference>
<evidence type="ECO:0000256" key="8">
    <source>
        <dbReference type="SAM" id="SignalP"/>
    </source>
</evidence>
<dbReference type="Gene3D" id="2.60.40.10">
    <property type="entry name" value="Immunoglobulins"/>
    <property type="match status" value="1"/>
</dbReference>
<dbReference type="PANTHER" id="PTHR11177">
    <property type="entry name" value="CHITINASE"/>
    <property type="match status" value="1"/>
</dbReference>
<dbReference type="PANTHER" id="PTHR11177:SF317">
    <property type="entry name" value="CHITINASE 12-RELATED"/>
    <property type="match status" value="1"/>
</dbReference>
<dbReference type="RefSeq" id="WP_034572248.1">
    <property type="nucleotide sequence ID" value="NZ_JQBS01000017.1"/>
</dbReference>
<dbReference type="InterPro" id="IPR003610">
    <property type="entry name" value="CBM5/12"/>
</dbReference>
<dbReference type="SUPFAM" id="SSF51445">
    <property type="entry name" value="(Trans)glycosidases"/>
    <property type="match status" value="1"/>
</dbReference>
<keyword evidence="3" id="KW-0378">Hydrolase</keyword>
<feature type="signal peptide" evidence="8">
    <location>
        <begin position="1"/>
        <end position="32"/>
    </location>
</feature>
<dbReference type="Pfam" id="PF00704">
    <property type="entry name" value="Glyco_hydro_18"/>
    <property type="match status" value="1"/>
</dbReference>
<feature type="chain" id="PRO_5039091120" description="chitinase" evidence="8">
    <location>
        <begin position="33"/>
        <end position="765"/>
    </location>
</feature>
<dbReference type="CDD" id="cd12215">
    <property type="entry name" value="ChiC_BD"/>
    <property type="match status" value="1"/>
</dbReference>
<keyword evidence="4" id="KW-0146">Chitin degradation</keyword>
<dbReference type="Gene3D" id="3.20.20.80">
    <property type="entry name" value="Glycosidases"/>
    <property type="match status" value="1"/>
</dbReference>
<dbReference type="Gene3D" id="3.10.50.10">
    <property type="match status" value="1"/>
</dbReference>
<evidence type="ECO:0000256" key="6">
    <source>
        <dbReference type="ARBA" id="ARBA00023326"/>
    </source>
</evidence>
<dbReference type="InterPro" id="IPR017853">
    <property type="entry name" value="GH"/>
</dbReference>
<dbReference type="Proteomes" id="UP000051658">
    <property type="component" value="Unassembled WGS sequence"/>
</dbReference>
<keyword evidence="5" id="KW-0119">Carbohydrate metabolism</keyword>
<dbReference type="Pfam" id="PF00041">
    <property type="entry name" value="fn3"/>
    <property type="match status" value="1"/>
</dbReference>
<comment type="caution">
    <text evidence="11">The sequence shown here is derived from an EMBL/GenBank/DDBJ whole genome shotgun (WGS) entry which is preliminary data.</text>
</comment>
<dbReference type="GO" id="GO:0000272">
    <property type="term" value="P:polysaccharide catabolic process"/>
    <property type="evidence" value="ECO:0007669"/>
    <property type="project" value="UniProtKB-KW"/>
</dbReference>
<evidence type="ECO:0000313" key="12">
    <source>
        <dbReference type="Proteomes" id="UP000051658"/>
    </source>
</evidence>
<evidence type="ECO:0000259" key="10">
    <source>
        <dbReference type="PROSITE" id="PS51910"/>
    </source>
</evidence>
<keyword evidence="12" id="KW-1185">Reference proteome</keyword>
<evidence type="ECO:0000256" key="3">
    <source>
        <dbReference type="ARBA" id="ARBA00022801"/>
    </source>
</evidence>
<dbReference type="CDD" id="cd20174">
    <property type="entry name" value="GH18_LinChi78-like_UFR"/>
    <property type="match status" value="1"/>
</dbReference>
<feature type="domain" description="Fibronectin type-III" evidence="9">
    <location>
        <begin position="629"/>
        <end position="718"/>
    </location>
</feature>
<dbReference type="PATRIC" id="fig|1449336.4.peg.535"/>
<dbReference type="SMART" id="SM00495">
    <property type="entry name" value="ChtBD3"/>
    <property type="match status" value="1"/>
</dbReference>
<dbReference type="InterPro" id="IPR050314">
    <property type="entry name" value="Glycosyl_Hydrlase_18"/>
</dbReference>
<evidence type="ECO:0000313" key="11">
    <source>
        <dbReference type="EMBL" id="KRN56875.1"/>
    </source>
</evidence>
<dbReference type="eggNOG" id="COG3979">
    <property type="taxonomic scope" value="Bacteria"/>
</dbReference>
<proteinExistence type="predicted"/>
<dbReference type="InterPro" id="IPR036116">
    <property type="entry name" value="FN3_sf"/>
</dbReference>
<dbReference type="InterPro" id="IPR013783">
    <property type="entry name" value="Ig-like_fold"/>
</dbReference>
<keyword evidence="6" id="KW-0624">Polysaccharide degradation</keyword>
<dbReference type="CDD" id="cd00063">
    <property type="entry name" value="FN3"/>
    <property type="match status" value="1"/>
</dbReference>
<organism evidence="11 12">
    <name type="scientific">Carnobacterium divergens DSM 20623</name>
    <dbReference type="NCBI Taxonomy" id="1449336"/>
    <lineage>
        <taxon>Bacteria</taxon>
        <taxon>Bacillati</taxon>
        <taxon>Bacillota</taxon>
        <taxon>Bacilli</taxon>
        <taxon>Lactobacillales</taxon>
        <taxon>Carnobacteriaceae</taxon>
        <taxon>Carnobacterium</taxon>
    </lineage>
</organism>
<dbReference type="GO" id="GO:0008061">
    <property type="term" value="F:chitin binding"/>
    <property type="evidence" value="ECO:0007669"/>
    <property type="project" value="InterPro"/>
</dbReference>
<evidence type="ECO:0000256" key="7">
    <source>
        <dbReference type="SAM" id="MobiDB-lite"/>
    </source>
</evidence>
<dbReference type="GeneID" id="89587816"/>
<dbReference type="CDD" id="cd06548">
    <property type="entry name" value="GH18_chitinase"/>
    <property type="match status" value="1"/>
</dbReference>
<dbReference type="SUPFAM" id="SSF54556">
    <property type="entry name" value="Chitinase insertion domain"/>
    <property type="match status" value="1"/>
</dbReference>
<sequence length="765" mass="82300">MKKMNRKVFGTFATILLTCGLAASTVVTVAIASPEKVQAAETAPYRNVMYYGDWSIWGGEGNFYPKDIPADQLTHLNFAFMDFDSNGNFKFTDKDAAVGAPVGQEGVQWGGANAGVLNALQDLRASNPNMKIGISIGGWSKSANFSTVAANPTARANFVANAMKFVKYTNMDFVDIDWEYPTSVRQPDTVDNKNDTGTPNATPADKDNYITLLKDLRAGLEKQGTEIGKKYELTVALPASQGTLAAGIDVANLFKVVDFANVMTYDMNGAWSNQSAHHTALYGNPKDPQYNSGLSVDQTVKYLEDKGASPDKIVIGSAFYTRGWNKVAQGNDPLQPGLFQAAEKNNKDADLSLTYGAKNEKPLTSGDGGRAGGVWAYRSIDALKKATTGLTEYWDDVAKAPYLYSKDTGEFFSYDNTRSIGYKSQYVKDKKLGGIISWMQSQDKPTTSTKRDELTKAIKTGLLGNTAIPSNPIVYTNLNVQATITPYNENGAGYEITIKNNEVANESNEVLKLTELAFETVKTPKFYLTTSANETLTAGDYTAGTVTTANGMTAIDLSSVYDGQTIPQGASYKFRLKSSAATVDVKNIQKISLTQRMAKNGVELGKQDIYTGNGEVTPPDPSDTVAPSIPTNLVASNVTGSTATVTWSASTDNIKVAGYKVLRDGVEVSNVTNGVSFTDTNLKASTTYNYTVKAYDAAGNSSAASAALVVKTTDTPPPATNEWSATKVYVGGDIVTYQGHQYKAKWWTQGNTPGAEVGGPWELIK</sequence>
<evidence type="ECO:0000256" key="2">
    <source>
        <dbReference type="ARBA" id="ARBA00012729"/>
    </source>
</evidence>
<name>A0A0R2HWT2_CARDV</name>
<dbReference type="SMART" id="SM00636">
    <property type="entry name" value="Glyco_18"/>
    <property type="match status" value="1"/>
</dbReference>
<dbReference type="InterPro" id="IPR029070">
    <property type="entry name" value="Chitinase_insertion_sf"/>
</dbReference>
<dbReference type="SUPFAM" id="SSF51055">
    <property type="entry name" value="Carbohydrate binding domain"/>
    <property type="match status" value="1"/>
</dbReference>
<dbReference type="InterPro" id="IPR001223">
    <property type="entry name" value="Glyco_hydro18_cat"/>
</dbReference>
<dbReference type="eggNOG" id="COG3325">
    <property type="taxonomic scope" value="Bacteria"/>
</dbReference>
<dbReference type="GO" id="GO:0008843">
    <property type="term" value="F:endochitinase activity"/>
    <property type="evidence" value="ECO:0007669"/>
    <property type="project" value="UniProtKB-EC"/>
</dbReference>
<dbReference type="GO" id="GO:0006032">
    <property type="term" value="P:chitin catabolic process"/>
    <property type="evidence" value="ECO:0007669"/>
    <property type="project" value="UniProtKB-KW"/>
</dbReference>
<dbReference type="InterPro" id="IPR003961">
    <property type="entry name" value="FN3_dom"/>
</dbReference>
<dbReference type="InterPro" id="IPR036573">
    <property type="entry name" value="CBM_sf_5/12"/>
</dbReference>
<dbReference type="GO" id="GO:0030246">
    <property type="term" value="F:carbohydrate binding"/>
    <property type="evidence" value="ECO:0007669"/>
    <property type="project" value="InterPro"/>
</dbReference>
<protein>
    <recommendedName>
        <fullName evidence="2">chitinase</fullName>
        <ecNumber evidence="2">3.2.1.14</ecNumber>
    </recommendedName>
</protein>
<feature type="region of interest" description="Disordered" evidence="7">
    <location>
        <begin position="185"/>
        <end position="204"/>
    </location>
</feature>
<accession>A0A0R2HWT2</accession>
<reference evidence="11 12" key="1">
    <citation type="journal article" date="2015" name="Genome Announc.">
        <title>Expanding the biotechnology potential of lactobacilli through comparative genomics of 213 strains and associated genera.</title>
        <authorList>
            <person name="Sun Z."/>
            <person name="Harris H.M."/>
            <person name="McCann A."/>
            <person name="Guo C."/>
            <person name="Argimon S."/>
            <person name="Zhang W."/>
            <person name="Yang X."/>
            <person name="Jeffery I.B."/>
            <person name="Cooney J.C."/>
            <person name="Kagawa T.F."/>
            <person name="Liu W."/>
            <person name="Song Y."/>
            <person name="Salvetti E."/>
            <person name="Wrobel A."/>
            <person name="Rasinkangas P."/>
            <person name="Parkhill J."/>
            <person name="Rea M.C."/>
            <person name="O'Sullivan O."/>
            <person name="Ritari J."/>
            <person name="Douillard F.P."/>
            <person name="Paul Ross R."/>
            <person name="Yang R."/>
            <person name="Briner A.E."/>
            <person name="Felis G.E."/>
            <person name="de Vos W.M."/>
            <person name="Barrangou R."/>
            <person name="Klaenhammer T.R."/>
            <person name="Caufield P.W."/>
            <person name="Cui Y."/>
            <person name="Zhang H."/>
            <person name="O'Toole P.W."/>
        </authorList>
    </citation>
    <scope>NUCLEOTIDE SEQUENCE [LARGE SCALE GENOMIC DNA]</scope>
    <source>
        <strain evidence="11 12">DSM 20623</strain>
    </source>
</reference>
<dbReference type="PROSITE" id="PS51910">
    <property type="entry name" value="GH18_2"/>
    <property type="match status" value="1"/>
</dbReference>
<evidence type="ECO:0000259" key="9">
    <source>
        <dbReference type="PROSITE" id="PS50853"/>
    </source>
</evidence>
<dbReference type="AlphaFoldDB" id="A0A0R2HWT2"/>
<comment type="catalytic activity">
    <reaction evidence="1">
        <text>Random endo-hydrolysis of N-acetyl-beta-D-glucosaminide (1-&gt;4)-beta-linkages in chitin and chitodextrins.</text>
        <dbReference type="EC" id="3.2.1.14"/>
    </reaction>
</comment>
<dbReference type="GO" id="GO:0005576">
    <property type="term" value="C:extracellular region"/>
    <property type="evidence" value="ECO:0007669"/>
    <property type="project" value="InterPro"/>
</dbReference>
<feature type="domain" description="GH18" evidence="10">
    <location>
        <begin position="45"/>
        <end position="465"/>
    </location>
</feature>
<dbReference type="SMART" id="SM00060">
    <property type="entry name" value="FN3"/>
    <property type="match status" value="1"/>
</dbReference>
<dbReference type="EC" id="3.2.1.14" evidence="2"/>
<keyword evidence="8" id="KW-0732">Signal</keyword>
<evidence type="ECO:0000256" key="5">
    <source>
        <dbReference type="ARBA" id="ARBA00023277"/>
    </source>
</evidence>
<dbReference type="Gene3D" id="2.10.10.20">
    <property type="entry name" value="Carbohydrate-binding module superfamily 5/12"/>
    <property type="match status" value="1"/>
</dbReference>
<evidence type="ECO:0000256" key="1">
    <source>
        <dbReference type="ARBA" id="ARBA00000822"/>
    </source>
</evidence>
<dbReference type="EMBL" id="JQBS01000017">
    <property type="protein sequence ID" value="KRN56875.1"/>
    <property type="molecule type" value="Genomic_DNA"/>
</dbReference>
<evidence type="ECO:0000256" key="4">
    <source>
        <dbReference type="ARBA" id="ARBA00023024"/>
    </source>
</evidence>
<dbReference type="PROSITE" id="PS50853">
    <property type="entry name" value="FN3"/>
    <property type="match status" value="1"/>
</dbReference>
<dbReference type="InterPro" id="IPR011583">
    <property type="entry name" value="Chitinase_II/V-like_cat"/>
</dbReference>